<dbReference type="NCBIfam" id="TIGR01681">
    <property type="entry name" value="HAD-SF-IIIC"/>
    <property type="match status" value="1"/>
</dbReference>
<dbReference type="RefSeq" id="WP_153318179.1">
    <property type="nucleotide sequence ID" value="NZ_WIRN01000031.1"/>
</dbReference>
<dbReference type="InterPro" id="IPR010037">
    <property type="entry name" value="FkbH_domain"/>
</dbReference>
<dbReference type="InterPro" id="IPR036514">
    <property type="entry name" value="SGNH_hydro_sf"/>
</dbReference>
<dbReference type="Gene3D" id="3.40.50.1110">
    <property type="entry name" value="SGNH hydrolase"/>
    <property type="match status" value="1"/>
</dbReference>
<dbReference type="InterPro" id="IPR036412">
    <property type="entry name" value="HAD-like_sf"/>
</dbReference>
<comment type="caution">
    <text evidence="1">The sequence shown here is derived from an EMBL/GenBank/DDBJ whole genome shotgun (WGS) entry which is preliminary data.</text>
</comment>
<organism evidence="1">
    <name type="scientific">Rhizobium meliloti</name>
    <name type="common">Ensifer meliloti</name>
    <name type="synonym">Sinorhizobium meliloti</name>
    <dbReference type="NCBI Taxonomy" id="382"/>
    <lineage>
        <taxon>Bacteria</taxon>
        <taxon>Pseudomonadati</taxon>
        <taxon>Pseudomonadota</taxon>
        <taxon>Alphaproteobacteria</taxon>
        <taxon>Hyphomicrobiales</taxon>
        <taxon>Rhizobiaceae</taxon>
        <taxon>Sinorhizobium/Ensifer group</taxon>
        <taxon>Sinorhizobium</taxon>
    </lineage>
</organism>
<dbReference type="EMBL" id="WISP01000076">
    <property type="protein sequence ID" value="MQW04169.1"/>
    <property type="molecule type" value="Genomic_DNA"/>
</dbReference>
<gene>
    <name evidence="1" type="ORF">GHK45_10260</name>
</gene>
<accession>A0A6A7ZPW1</accession>
<dbReference type="InterPro" id="IPR010033">
    <property type="entry name" value="HAD_SF_ppase_IIIC"/>
</dbReference>
<dbReference type="SUPFAM" id="SSF56784">
    <property type="entry name" value="HAD-like"/>
    <property type="match status" value="1"/>
</dbReference>
<sequence>MNTFFPWRPPLEENWAARVAELEAIAAGGEMPDYAATRSVANQQLGPRQQLRIERLGKRLGKIKGNGFTRIELGLLGNRTLSYLCDPLGAAGLARGLLVSAHEAPYDGVAGFAFSAKNCFERGLDAVLAVLDESTLQGERPLLDRAAEDEAVQEAERIASAIAEAARSKTGCPAIIATLPPCIQLTSADIATPGSIARFRLRVNMMLGDGAAEGRWLMWDQAALASRIGIERWFDPIAYHSAKVPFNVELCPLAADNIASLLAAMTGKSARALVLDLDNTLWGGVIGDEGLAGIRIGQNSAEGEAFVAFQNFVLGLRKRGVVLAVCSKNTDAVAREPFRRHPDMLLKEEHIAVFQANWDDKATNIRAIAEKLGLGLESLAYVDDNPAERERVRRELPLVSTIEVGEDPSFFIDRVAGSGLFDHLPLNCDDLARANSYGGRAAVAEIRARVGNYEEYLKSLDMRMTISPFDEVGRPRIVQLINKSNQFNLTTRRYNDEDVRRMQADPNFIGWQIRLDDKFAQHGTIGVVIVIKKGSEWEIDTWLQSCRVLERGVEQCLMNSLIEEAVSAGVVSIRGRYIPTERNAMVSDFYPRLGFGLAGTNGNGSVDFVCVISQYEPHPVSMNITLSNDAAASCPGSLPFAGECAAEPRDG</sequence>
<dbReference type="Gene3D" id="3.40.50.1000">
    <property type="entry name" value="HAD superfamily/HAD-like"/>
    <property type="match status" value="1"/>
</dbReference>
<dbReference type="SUPFAM" id="SSF55729">
    <property type="entry name" value="Acyl-CoA N-acyltransferases (Nat)"/>
    <property type="match status" value="1"/>
</dbReference>
<protein>
    <submittedName>
        <fullName evidence="1">HAD-IIIC family phosphatase</fullName>
    </submittedName>
</protein>
<evidence type="ECO:0000313" key="1">
    <source>
        <dbReference type="EMBL" id="MQW04169.1"/>
    </source>
</evidence>
<dbReference type="NCBIfam" id="TIGR01686">
    <property type="entry name" value="FkbH"/>
    <property type="match status" value="1"/>
</dbReference>
<dbReference type="AlphaFoldDB" id="A0A6A7ZPW1"/>
<dbReference type="GO" id="GO:0016788">
    <property type="term" value="F:hydrolase activity, acting on ester bonds"/>
    <property type="evidence" value="ECO:0007669"/>
    <property type="project" value="UniProtKB-ARBA"/>
</dbReference>
<proteinExistence type="predicted"/>
<dbReference type="InterPro" id="IPR016181">
    <property type="entry name" value="Acyl_CoA_acyltransferase"/>
</dbReference>
<reference evidence="1" key="1">
    <citation type="journal article" date="2013" name="Genome Biol.">
        <title>Comparative genomics of the core and accessory genomes of 48 Sinorhizobium strains comprising five genospecies.</title>
        <authorList>
            <person name="Sugawara M."/>
            <person name="Epstein B."/>
            <person name="Badgley B.D."/>
            <person name="Unno T."/>
            <person name="Xu L."/>
            <person name="Reese J."/>
            <person name="Gyaneshwar P."/>
            <person name="Denny R."/>
            <person name="Mudge J."/>
            <person name="Bharti A.K."/>
            <person name="Farmer A.D."/>
            <person name="May G.D."/>
            <person name="Woodward J.E."/>
            <person name="Medigue C."/>
            <person name="Vallenet D."/>
            <person name="Lajus A."/>
            <person name="Rouy Z."/>
            <person name="Martinez-Vaz B."/>
            <person name="Tiffin P."/>
            <person name="Young N.D."/>
            <person name="Sadowsky M.J."/>
        </authorList>
    </citation>
    <scope>NUCLEOTIDE SEQUENCE</scope>
    <source>
        <strain evidence="1">M30</strain>
    </source>
</reference>
<dbReference type="InterPro" id="IPR023214">
    <property type="entry name" value="HAD_sf"/>
</dbReference>
<name>A0A6A7ZPW1_RHIML</name>